<accession>A0A8S1HR38</accession>
<sequence>MGKVLKKKAGSAKRTAVQAATEPAKKRTKKEEDEKQEEVEELDDVEDEDEDEEELSDEDDQDAPSDGDDNELDFNFEAFPMEEGDREGLFNILTQIFLRAEVDTKVLADALIAQSPFGSVVGPADDESDDDDPNAVYALFSVLPLTYHGVTEEYAKEVTNYILSRAKKYANKEFLRRLEEILGESTALFINERFLNFSQEIIPPAFRSLREDVAGSKKPVENFIYIQKIRIAEKGAEDESGPSKSKRKMGKAEKKRLAAASLSMAPTIFDNAEDEFLTKITEGSEIHFDFPVHMDVEPGSKFHSIEKNGQKYMPFRRVTILDGKRLDAFLKREGALS</sequence>
<feature type="compositionally biased region" description="Basic and acidic residues" evidence="2">
    <location>
        <begin position="23"/>
        <end position="33"/>
    </location>
</feature>
<evidence type="ECO:0000256" key="1">
    <source>
        <dbReference type="ARBA" id="ARBA00006781"/>
    </source>
</evidence>
<dbReference type="InterPro" id="IPR025602">
    <property type="entry name" value="BCP1_family"/>
</dbReference>
<protein>
    <recommendedName>
        <fullName evidence="5">Protein BCCIP homolog</fullName>
    </recommendedName>
</protein>
<dbReference type="Pfam" id="PF13862">
    <property type="entry name" value="BCCIP"/>
    <property type="match status" value="1"/>
</dbReference>
<keyword evidence="4" id="KW-1185">Reference proteome</keyword>
<evidence type="ECO:0008006" key="5">
    <source>
        <dbReference type="Google" id="ProtNLM"/>
    </source>
</evidence>
<proteinExistence type="inferred from homology"/>
<dbReference type="EMBL" id="CAJGYM010000132">
    <property type="protein sequence ID" value="CAD6198607.1"/>
    <property type="molecule type" value="Genomic_DNA"/>
</dbReference>
<feature type="compositionally biased region" description="Acidic residues" evidence="2">
    <location>
        <begin position="34"/>
        <end position="73"/>
    </location>
</feature>
<dbReference type="OrthoDB" id="27543at2759"/>
<evidence type="ECO:0000313" key="3">
    <source>
        <dbReference type="EMBL" id="CAD6198607.1"/>
    </source>
</evidence>
<feature type="region of interest" description="Disordered" evidence="2">
    <location>
        <begin position="1"/>
        <end position="73"/>
    </location>
</feature>
<dbReference type="PANTHER" id="PTHR13261">
    <property type="entry name" value="BRCA2 AND CDKN1A INTERACTING PROTEIN"/>
    <property type="match status" value="1"/>
</dbReference>
<dbReference type="GO" id="GO:0005634">
    <property type="term" value="C:nucleus"/>
    <property type="evidence" value="ECO:0007669"/>
    <property type="project" value="TreeGrafter"/>
</dbReference>
<dbReference type="AlphaFoldDB" id="A0A8S1HR38"/>
<dbReference type="Proteomes" id="UP000835052">
    <property type="component" value="Unassembled WGS sequence"/>
</dbReference>
<dbReference type="PANTHER" id="PTHR13261:SF0">
    <property type="entry name" value="BRCA2 AND CDKN1A-INTERACTING PROTEIN"/>
    <property type="match status" value="1"/>
</dbReference>
<evidence type="ECO:0000256" key="2">
    <source>
        <dbReference type="SAM" id="MobiDB-lite"/>
    </source>
</evidence>
<name>A0A8S1HR38_9PELO</name>
<comment type="caution">
    <text evidence="3">The sequence shown here is derived from an EMBL/GenBank/DDBJ whole genome shotgun (WGS) entry which is preliminary data.</text>
</comment>
<feature type="compositionally biased region" description="Basic residues" evidence="2">
    <location>
        <begin position="1"/>
        <end position="11"/>
    </location>
</feature>
<evidence type="ECO:0000313" key="4">
    <source>
        <dbReference type="Proteomes" id="UP000835052"/>
    </source>
</evidence>
<reference evidence="3" key="1">
    <citation type="submission" date="2020-10" db="EMBL/GenBank/DDBJ databases">
        <authorList>
            <person name="Kikuchi T."/>
        </authorList>
    </citation>
    <scope>NUCLEOTIDE SEQUENCE</scope>
    <source>
        <strain evidence="3">NKZ352</strain>
    </source>
</reference>
<comment type="similarity">
    <text evidence="1">Belongs to the BCP1 family.</text>
</comment>
<gene>
    <name evidence="3" type="ORF">CAUJ_LOCUS14513</name>
</gene>
<organism evidence="3 4">
    <name type="scientific">Caenorhabditis auriculariae</name>
    <dbReference type="NCBI Taxonomy" id="2777116"/>
    <lineage>
        <taxon>Eukaryota</taxon>
        <taxon>Metazoa</taxon>
        <taxon>Ecdysozoa</taxon>
        <taxon>Nematoda</taxon>
        <taxon>Chromadorea</taxon>
        <taxon>Rhabditida</taxon>
        <taxon>Rhabditina</taxon>
        <taxon>Rhabditomorpha</taxon>
        <taxon>Rhabditoidea</taxon>
        <taxon>Rhabditidae</taxon>
        <taxon>Peloderinae</taxon>
        <taxon>Caenorhabditis</taxon>
    </lineage>
</organism>